<sequence length="205" mass="21849">MTETTDRRARIADAALDIIATDGIRALTHRGIDRHLGLPAGSTSYYFRTKRELLVATVGHLTDRSRRAFADSQQEPPAPNTGAGIAEIANGIAAYVDGLLSERARDIRARYALTLEMVHDKQIQAALAASLFSGERAVELTRTLGTADPERDAADLIALLEGLVFDRTIGARALEGQETGTAESIAALAAPIAKALTRPCAVDES</sequence>
<dbReference type="Gene3D" id="1.10.357.10">
    <property type="entry name" value="Tetracycline Repressor, domain 2"/>
    <property type="match status" value="1"/>
</dbReference>
<dbReference type="Pfam" id="PF00440">
    <property type="entry name" value="TetR_N"/>
    <property type="match status" value="1"/>
</dbReference>
<dbReference type="OrthoDB" id="7506349at2"/>
<dbReference type="InterPro" id="IPR041583">
    <property type="entry name" value="TetR_C_31"/>
</dbReference>
<evidence type="ECO:0000313" key="5">
    <source>
        <dbReference type="Proteomes" id="UP000198677"/>
    </source>
</evidence>
<reference evidence="5" key="1">
    <citation type="submission" date="2016-10" db="EMBL/GenBank/DDBJ databases">
        <authorList>
            <person name="Varghese N."/>
            <person name="Submissions S."/>
        </authorList>
    </citation>
    <scope>NUCLEOTIDE SEQUENCE [LARGE SCALE GENOMIC DNA]</scope>
    <source>
        <strain evidence="5">DSM 44675</strain>
    </source>
</reference>
<dbReference type="GO" id="GO:0003677">
    <property type="term" value="F:DNA binding"/>
    <property type="evidence" value="ECO:0007669"/>
    <property type="project" value="UniProtKB-UniRule"/>
</dbReference>
<dbReference type="InterPro" id="IPR001647">
    <property type="entry name" value="HTH_TetR"/>
</dbReference>
<dbReference type="RefSeq" id="WP_072754100.1">
    <property type="nucleotide sequence ID" value="NZ_FOAW01000038.1"/>
</dbReference>
<evidence type="ECO:0000313" key="4">
    <source>
        <dbReference type="EMBL" id="SEM42775.1"/>
    </source>
</evidence>
<feature type="domain" description="HTH tetR-type" evidence="3">
    <location>
        <begin position="5"/>
        <end position="65"/>
    </location>
</feature>
<gene>
    <name evidence="4" type="ORF">SAMN05444583_1381</name>
</gene>
<dbReference type="InterPro" id="IPR009057">
    <property type="entry name" value="Homeodomain-like_sf"/>
</dbReference>
<keyword evidence="5" id="KW-1185">Reference proteome</keyword>
<dbReference type="SUPFAM" id="SSF46689">
    <property type="entry name" value="Homeodomain-like"/>
    <property type="match status" value="1"/>
</dbReference>
<feature type="DNA-binding region" description="H-T-H motif" evidence="2">
    <location>
        <begin position="28"/>
        <end position="47"/>
    </location>
</feature>
<dbReference type="AlphaFoldDB" id="A0A1H7Y9Z8"/>
<protein>
    <submittedName>
        <fullName evidence="4">Regulatory protein, tetR family</fullName>
    </submittedName>
</protein>
<name>A0A1H7Y9Z8_9NOCA</name>
<keyword evidence="1 2" id="KW-0238">DNA-binding</keyword>
<accession>A0A1H7Y9Z8</accession>
<dbReference type="PROSITE" id="PS50977">
    <property type="entry name" value="HTH_TETR_2"/>
    <property type="match status" value="1"/>
</dbReference>
<dbReference type="Proteomes" id="UP000198677">
    <property type="component" value="Unassembled WGS sequence"/>
</dbReference>
<evidence type="ECO:0000256" key="1">
    <source>
        <dbReference type="ARBA" id="ARBA00023125"/>
    </source>
</evidence>
<dbReference type="Pfam" id="PF17940">
    <property type="entry name" value="TetR_C_31"/>
    <property type="match status" value="1"/>
</dbReference>
<proteinExistence type="predicted"/>
<evidence type="ECO:0000256" key="2">
    <source>
        <dbReference type="PROSITE-ProRule" id="PRU00335"/>
    </source>
</evidence>
<dbReference type="EMBL" id="FOAW01000038">
    <property type="protein sequence ID" value="SEM42775.1"/>
    <property type="molecule type" value="Genomic_DNA"/>
</dbReference>
<evidence type="ECO:0000259" key="3">
    <source>
        <dbReference type="PROSITE" id="PS50977"/>
    </source>
</evidence>
<organism evidence="4 5">
    <name type="scientific">Rhodococcus maanshanensis</name>
    <dbReference type="NCBI Taxonomy" id="183556"/>
    <lineage>
        <taxon>Bacteria</taxon>
        <taxon>Bacillati</taxon>
        <taxon>Actinomycetota</taxon>
        <taxon>Actinomycetes</taxon>
        <taxon>Mycobacteriales</taxon>
        <taxon>Nocardiaceae</taxon>
        <taxon>Rhodococcus</taxon>
    </lineage>
</organism>